<sequence length="274" mass="30713">MAAPDTLEPASIRHRFRRLTTARHPPLAAMSRDHMYDHGRMMAPGGMLLARMMAQHLSPCPGARILDIGCGRGQTSVMLASELDAHVVSVDLWTSAQERQLLARQAGVADRVFALQGDMTRGLAAGIAAFDAIFVMQAFHSFGARRGMLDYLARLLKPGGRIVIGQTCFRDDPEAIPEALRDDDGWNTEYARYHSPGWWRALFQRGGRFLVDHCAEIPDGDIFWEDHALYCGDRAGWSADFMAQHGWILRHIDRSRKNKPHLTHFMLLAVKQGL</sequence>
<dbReference type="InterPro" id="IPR029063">
    <property type="entry name" value="SAM-dependent_MTases_sf"/>
</dbReference>
<keyword evidence="3" id="KW-0949">S-adenosyl-L-methionine</keyword>
<dbReference type="SUPFAM" id="SSF53335">
    <property type="entry name" value="S-adenosyl-L-methionine-dependent methyltransferases"/>
    <property type="match status" value="1"/>
</dbReference>
<protein>
    <submittedName>
        <fullName evidence="5">Class I SAM-dependent methyltransferase</fullName>
    </submittedName>
</protein>
<dbReference type="EMBL" id="CP034330">
    <property type="protein sequence ID" value="AZL61451.1"/>
    <property type="molecule type" value="Genomic_DNA"/>
</dbReference>
<dbReference type="OrthoDB" id="9787738at2"/>
<dbReference type="RefSeq" id="WP_125327928.1">
    <property type="nucleotide sequence ID" value="NZ_CP034330.1"/>
</dbReference>
<name>A0A3S8UD24_9RHOB</name>
<dbReference type="GO" id="GO:0032259">
    <property type="term" value="P:methylation"/>
    <property type="evidence" value="ECO:0007669"/>
    <property type="project" value="UniProtKB-KW"/>
</dbReference>
<keyword evidence="1 5" id="KW-0489">Methyltransferase</keyword>
<feature type="domain" description="Methyltransferase" evidence="4">
    <location>
        <begin position="65"/>
        <end position="160"/>
    </location>
</feature>
<gene>
    <name evidence="5" type="ORF">EI545_21090</name>
</gene>
<dbReference type="PANTHER" id="PTHR43464:SF19">
    <property type="entry name" value="UBIQUINONE BIOSYNTHESIS O-METHYLTRANSFERASE, MITOCHONDRIAL"/>
    <property type="match status" value="1"/>
</dbReference>
<keyword evidence="2 5" id="KW-0808">Transferase</keyword>
<dbReference type="InterPro" id="IPR041698">
    <property type="entry name" value="Methyltransf_25"/>
</dbReference>
<evidence type="ECO:0000259" key="4">
    <source>
        <dbReference type="Pfam" id="PF13649"/>
    </source>
</evidence>
<evidence type="ECO:0000256" key="2">
    <source>
        <dbReference type="ARBA" id="ARBA00022679"/>
    </source>
</evidence>
<evidence type="ECO:0000313" key="6">
    <source>
        <dbReference type="Proteomes" id="UP000282002"/>
    </source>
</evidence>
<proteinExistence type="predicted"/>
<dbReference type="KEGG" id="taw:EI545_21090"/>
<reference evidence="5 6" key="1">
    <citation type="submission" date="2018-12" db="EMBL/GenBank/DDBJ databases">
        <title>Complete genome sequencing of Tabrizicola sp. K13M18.</title>
        <authorList>
            <person name="Bae J.-W."/>
        </authorList>
    </citation>
    <scope>NUCLEOTIDE SEQUENCE [LARGE SCALE GENOMIC DNA]</scope>
    <source>
        <strain evidence="5 6">K13M18</strain>
        <plasmid evidence="5 6">unnamed2</plasmid>
    </source>
</reference>
<evidence type="ECO:0000256" key="1">
    <source>
        <dbReference type="ARBA" id="ARBA00022603"/>
    </source>
</evidence>
<dbReference type="Gene3D" id="3.40.50.150">
    <property type="entry name" value="Vaccinia Virus protein VP39"/>
    <property type="match status" value="1"/>
</dbReference>
<dbReference type="CDD" id="cd02440">
    <property type="entry name" value="AdoMet_MTases"/>
    <property type="match status" value="1"/>
</dbReference>
<dbReference type="Proteomes" id="UP000282002">
    <property type="component" value="Plasmid unnamed2"/>
</dbReference>
<geneLocation type="plasmid" evidence="5">
    <name>unnamed2</name>
</geneLocation>
<dbReference type="Pfam" id="PF13649">
    <property type="entry name" value="Methyltransf_25"/>
    <property type="match status" value="1"/>
</dbReference>
<evidence type="ECO:0000256" key="3">
    <source>
        <dbReference type="ARBA" id="ARBA00022691"/>
    </source>
</evidence>
<dbReference type="PANTHER" id="PTHR43464">
    <property type="entry name" value="METHYLTRANSFERASE"/>
    <property type="match status" value="1"/>
</dbReference>
<dbReference type="GO" id="GO:0008168">
    <property type="term" value="F:methyltransferase activity"/>
    <property type="evidence" value="ECO:0007669"/>
    <property type="project" value="UniProtKB-KW"/>
</dbReference>
<organism evidence="5 6">
    <name type="scientific">Tabrizicola piscis</name>
    <dbReference type="NCBI Taxonomy" id="2494374"/>
    <lineage>
        <taxon>Bacteria</taxon>
        <taxon>Pseudomonadati</taxon>
        <taxon>Pseudomonadota</taxon>
        <taxon>Alphaproteobacteria</taxon>
        <taxon>Rhodobacterales</taxon>
        <taxon>Paracoccaceae</taxon>
        <taxon>Tabrizicola</taxon>
    </lineage>
</organism>
<keyword evidence="6" id="KW-1185">Reference proteome</keyword>
<evidence type="ECO:0000313" key="5">
    <source>
        <dbReference type="EMBL" id="AZL61451.1"/>
    </source>
</evidence>
<keyword evidence="5" id="KW-0614">Plasmid</keyword>
<accession>A0A3S8UD24</accession>
<dbReference type="AlphaFoldDB" id="A0A3S8UD24"/>